<reference evidence="1" key="1">
    <citation type="journal article" date="2022" name="Plant J.">
        <title>Strategies of tolerance reflected in two North American maple genomes.</title>
        <authorList>
            <person name="McEvoy S.L."/>
            <person name="Sezen U.U."/>
            <person name="Trouern-Trend A."/>
            <person name="McMahon S.M."/>
            <person name="Schaberg P.G."/>
            <person name="Yang J."/>
            <person name="Wegrzyn J.L."/>
            <person name="Swenson N.G."/>
        </authorList>
    </citation>
    <scope>NUCLEOTIDE SEQUENCE</scope>
    <source>
        <strain evidence="1">NS2018</strain>
    </source>
</reference>
<dbReference type="EMBL" id="JAUESC010000380">
    <property type="protein sequence ID" value="KAK0592885.1"/>
    <property type="molecule type" value="Genomic_DNA"/>
</dbReference>
<reference evidence="1" key="2">
    <citation type="submission" date="2023-06" db="EMBL/GenBank/DDBJ databases">
        <authorList>
            <person name="Swenson N.G."/>
            <person name="Wegrzyn J.L."/>
            <person name="Mcevoy S.L."/>
        </authorList>
    </citation>
    <scope>NUCLEOTIDE SEQUENCE</scope>
    <source>
        <strain evidence="1">NS2018</strain>
        <tissue evidence="1">Leaf</tissue>
    </source>
</reference>
<protein>
    <submittedName>
        <fullName evidence="1">Uncharacterized protein</fullName>
    </submittedName>
</protein>
<sequence>MSVGVSMHGSVQSSGLLVQGNKSYADLFKTSHSLPRVAPTTSVVAAQVYRSQQVGQSEDSLIGVPIHSSRVGAVPVSSESPSSILDVSAGAVVSISSAVSMVGQGSKVGKDSVSLLVSFAQPIVSSVVSVDELDDRKKKYLLLTEKVSDLDRLVAVVVAVADGSVDGKMSVHKSHLVVVTLGDAGDEILDVAEGGPDGGAGLAGPELRFDLQLKLAGSLISHQMEVEVHVLEVVAELSSGYFHNVLFFLFK</sequence>
<keyword evidence="2" id="KW-1185">Reference proteome</keyword>
<accession>A0AA39VUD5</accession>
<evidence type="ECO:0000313" key="2">
    <source>
        <dbReference type="Proteomes" id="UP001168877"/>
    </source>
</evidence>
<comment type="caution">
    <text evidence="1">The sequence shown here is derived from an EMBL/GenBank/DDBJ whole genome shotgun (WGS) entry which is preliminary data.</text>
</comment>
<proteinExistence type="predicted"/>
<gene>
    <name evidence="1" type="ORF">LWI29_027193</name>
</gene>
<organism evidence="1 2">
    <name type="scientific">Acer saccharum</name>
    <name type="common">Sugar maple</name>
    <dbReference type="NCBI Taxonomy" id="4024"/>
    <lineage>
        <taxon>Eukaryota</taxon>
        <taxon>Viridiplantae</taxon>
        <taxon>Streptophyta</taxon>
        <taxon>Embryophyta</taxon>
        <taxon>Tracheophyta</taxon>
        <taxon>Spermatophyta</taxon>
        <taxon>Magnoliopsida</taxon>
        <taxon>eudicotyledons</taxon>
        <taxon>Gunneridae</taxon>
        <taxon>Pentapetalae</taxon>
        <taxon>rosids</taxon>
        <taxon>malvids</taxon>
        <taxon>Sapindales</taxon>
        <taxon>Sapindaceae</taxon>
        <taxon>Hippocastanoideae</taxon>
        <taxon>Acereae</taxon>
        <taxon>Acer</taxon>
    </lineage>
</organism>
<dbReference type="AlphaFoldDB" id="A0AA39VUD5"/>
<dbReference type="Proteomes" id="UP001168877">
    <property type="component" value="Unassembled WGS sequence"/>
</dbReference>
<name>A0AA39VUD5_ACESA</name>
<evidence type="ECO:0000313" key="1">
    <source>
        <dbReference type="EMBL" id="KAK0592885.1"/>
    </source>
</evidence>